<dbReference type="SUPFAM" id="SSF55729">
    <property type="entry name" value="Acyl-CoA N-acyltransferases (Nat)"/>
    <property type="match status" value="1"/>
</dbReference>
<dbReference type="Pfam" id="PF00583">
    <property type="entry name" value="Acetyltransf_1"/>
    <property type="match status" value="1"/>
</dbReference>
<dbReference type="PROSITE" id="PS51186">
    <property type="entry name" value="GNAT"/>
    <property type="match status" value="1"/>
</dbReference>
<sequence>MEVFIRHQNKNKNKNKNKRKEEAVNFFIEHKTNSYISHSEIISGRAKSTTEWSENFADILSAELDEDDCNLITIEDIHNKIIGIAILRIYRKYLIIEDMIVDGSLRGMSLGKKLMDFIHNFAAEQKVKALFLESGITNDKAHSFFERNGFEKVSVTYIKSLPDN</sequence>
<dbReference type="eggNOG" id="COG0456">
    <property type="taxonomic scope" value="Bacteria"/>
</dbReference>
<dbReference type="InterPro" id="IPR000182">
    <property type="entry name" value="GNAT_dom"/>
</dbReference>
<reference evidence="2" key="2">
    <citation type="journal article" date="2015" name="Genome Biol. Evol.">
        <title>Complete Genome Sequence and Transcriptomic Analysis of the Novel Pathogen Elizabethkingia anophelis in Response to Oxidative Stress.</title>
        <authorList>
            <person name="Li Y."/>
            <person name="Liu Y."/>
            <person name="Chew S.C."/>
            <person name="Tay M."/>
            <person name="Salido M.M."/>
            <person name="Teo J."/>
            <person name="Lauro F.M."/>
            <person name="Givskov M."/>
            <person name="Yang L."/>
        </authorList>
    </citation>
    <scope>NUCLEOTIDE SEQUENCE</scope>
    <source>
        <strain evidence="2">NUHP1</strain>
    </source>
</reference>
<dbReference type="EMBL" id="CP007547">
    <property type="protein sequence ID" value="AIL44304.1"/>
    <property type="molecule type" value="Genomic_DNA"/>
</dbReference>
<name>A0A077EDL8_9FLAO</name>
<evidence type="ECO:0000313" key="2">
    <source>
        <dbReference type="EMBL" id="AIL44304.1"/>
    </source>
</evidence>
<dbReference type="KEGG" id="eao:BD94_0529"/>
<dbReference type="CDD" id="cd04301">
    <property type="entry name" value="NAT_SF"/>
    <property type="match status" value="1"/>
</dbReference>
<gene>
    <name evidence="2" type="ORF">BD94_0529</name>
</gene>
<proteinExistence type="predicted"/>
<evidence type="ECO:0000313" key="3">
    <source>
        <dbReference type="Proteomes" id="UP000028933"/>
    </source>
</evidence>
<organism evidence="2 3">
    <name type="scientific">Elizabethkingia anophelis NUHP1</name>
    <dbReference type="NCBI Taxonomy" id="1338011"/>
    <lineage>
        <taxon>Bacteria</taxon>
        <taxon>Pseudomonadati</taxon>
        <taxon>Bacteroidota</taxon>
        <taxon>Flavobacteriia</taxon>
        <taxon>Flavobacteriales</taxon>
        <taxon>Weeksellaceae</taxon>
        <taxon>Elizabethkingia</taxon>
    </lineage>
</organism>
<dbReference type="RefSeq" id="WP_024564648.1">
    <property type="nucleotide sequence ID" value="NZ_CP007547.1"/>
</dbReference>
<dbReference type="HOGENOM" id="CLU_119473_0_0_10"/>
<dbReference type="Gene3D" id="3.40.630.30">
    <property type="match status" value="1"/>
</dbReference>
<feature type="domain" description="N-acetyltransferase" evidence="1">
    <location>
        <begin position="28"/>
        <end position="164"/>
    </location>
</feature>
<dbReference type="Proteomes" id="UP000028933">
    <property type="component" value="Chromosome"/>
</dbReference>
<accession>A0A077EDL8</accession>
<keyword evidence="2" id="KW-0808">Transferase</keyword>
<dbReference type="InterPro" id="IPR016181">
    <property type="entry name" value="Acyl_CoA_acyltransferase"/>
</dbReference>
<reference evidence="2" key="1">
    <citation type="journal article" date="2013" name="Lancet">
        <title>First case of E anophelis outbreak in an intensive-care unit.</title>
        <authorList>
            <person name="Teo J."/>
            <person name="Tan S.Y."/>
            <person name="Tay M."/>
            <person name="Ding Y."/>
            <person name="Kjelleberg S."/>
            <person name="Givskov M."/>
            <person name="Lin R.T."/>
            <person name="Yang L."/>
        </authorList>
    </citation>
    <scope>NUCLEOTIDE SEQUENCE [LARGE SCALE GENOMIC DNA]</scope>
    <source>
        <strain evidence="2">NUHP1</strain>
    </source>
</reference>
<dbReference type="STRING" id="1338011.BD94_0529"/>
<evidence type="ECO:0000259" key="1">
    <source>
        <dbReference type="PROSITE" id="PS51186"/>
    </source>
</evidence>
<dbReference type="AlphaFoldDB" id="A0A077EDL8"/>
<dbReference type="GO" id="GO:0016747">
    <property type="term" value="F:acyltransferase activity, transferring groups other than amino-acyl groups"/>
    <property type="evidence" value="ECO:0007669"/>
    <property type="project" value="InterPro"/>
</dbReference>
<protein>
    <submittedName>
        <fullName evidence="2">Acetyltransferase</fullName>
    </submittedName>
</protein>